<keyword evidence="3" id="KW-1185">Reference proteome</keyword>
<organism evidence="2 3">
    <name type="scientific">Bifidobacterium dolichotidis</name>
    <dbReference type="NCBI Taxonomy" id="2306976"/>
    <lineage>
        <taxon>Bacteria</taxon>
        <taxon>Bacillati</taxon>
        <taxon>Actinomycetota</taxon>
        <taxon>Actinomycetes</taxon>
        <taxon>Bifidobacteriales</taxon>
        <taxon>Bifidobacteriaceae</taxon>
        <taxon>Bifidobacterium</taxon>
    </lineage>
</organism>
<evidence type="ECO:0000313" key="3">
    <source>
        <dbReference type="Proteomes" id="UP000287609"/>
    </source>
</evidence>
<name>A0A430FSN0_9BIFI</name>
<evidence type="ECO:0000256" key="1">
    <source>
        <dbReference type="SAM" id="Phobius"/>
    </source>
</evidence>
<reference evidence="2 3" key="1">
    <citation type="submission" date="2018-09" db="EMBL/GenBank/DDBJ databases">
        <title>Characterization of the phylogenetic diversity of five novel species belonging to the genus Bifidobacterium.</title>
        <authorList>
            <person name="Lugli G.A."/>
            <person name="Duranti S."/>
            <person name="Milani C."/>
        </authorList>
    </citation>
    <scope>NUCLEOTIDE SEQUENCE [LARGE SCALE GENOMIC DNA]</scope>
    <source>
        <strain evidence="2 3">2036B</strain>
    </source>
</reference>
<keyword evidence="1" id="KW-0812">Transmembrane</keyword>
<dbReference type="EMBL" id="QXGM01000001">
    <property type="protein sequence ID" value="RSX55861.1"/>
    <property type="molecule type" value="Genomic_DNA"/>
</dbReference>
<feature type="transmembrane region" description="Helical" evidence="1">
    <location>
        <begin position="90"/>
        <end position="117"/>
    </location>
</feature>
<feature type="transmembrane region" description="Helical" evidence="1">
    <location>
        <begin position="160"/>
        <end position="180"/>
    </location>
</feature>
<feature type="transmembrane region" description="Helical" evidence="1">
    <location>
        <begin position="20"/>
        <end position="42"/>
    </location>
</feature>
<proteinExistence type="predicted"/>
<dbReference type="Proteomes" id="UP000287609">
    <property type="component" value="Unassembled WGS sequence"/>
</dbReference>
<gene>
    <name evidence="2" type="ORF">D2E26_0424</name>
</gene>
<feature type="transmembrane region" description="Helical" evidence="1">
    <location>
        <begin position="54"/>
        <end position="78"/>
    </location>
</feature>
<dbReference type="AlphaFoldDB" id="A0A430FSN0"/>
<keyword evidence="1" id="KW-0472">Membrane</keyword>
<comment type="caution">
    <text evidence="2">The sequence shown here is derived from an EMBL/GenBank/DDBJ whole genome shotgun (WGS) entry which is preliminary data.</text>
</comment>
<evidence type="ECO:0000313" key="2">
    <source>
        <dbReference type="EMBL" id="RSX55861.1"/>
    </source>
</evidence>
<sequence length="188" mass="19897">MRTSAMRISKDETSGLPTMLVQAILVAVVLMIGELISAPIYVSLQPGVFPLLPWAAVAWLLAIGFAYVVGFALLWCAESFAYRLKAKAQPLIYAVIGAVSFAVWTAWVVLGIMNMIFVRVGMAPVSSQAMIPAVVNGAVLGLCAFFVAATVTPRIAKHRAAVIIMGIVTILAAALGGYVLSQMMQVLG</sequence>
<accession>A0A430FSN0</accession>
<protein>
    <submittedName>
        <fullName evidence="2">Cadmium transporter</fullName>
    </submittedName>
</protein>
<feature type="transmembrane region" description="Helical" evidence="1">
    <location>
        <begin position="129"/>
        <end position="148"/>
    </location>
</feature>
<keyword evidence="1" id="KW-1133">Transmembrane helix</keyword>